<dbReference type="EMBL" id="JASAOG010000016">
    <property type="protein sequence ID" value="KAK0064819.1"/>
    <property type="molecule type" value="Genomic_DNA"/>
</dbReference>
<dbReference type="PROSITE" id="PS51406">
    <property type="entry name" value="FIBRINOGEN_C_2"/>
    <property type="match status" value="1"/>
</dbReference>
<protein>
    <submittedName>
        <fullName evidence="2">BpsFReDn25</fullName>
    </submittedName>
</protein>
<dbReference type="Gene3D" id="4.10.530.10">
    <property type="entry name" value="Gamma-fibrinogen Carboxyl Terminal Fragment, domain 2"/>
    <property type="match status" value="1"/>
</dbReference>
<reference evidence="2" key="1">
    <citation type="journal article" date="2023" name="PLoS Negl. Trop. Dis.">
        <title>A genome sequence for Biomphalaria pfeifferi, the major vector snail for the human-infecting parasite Schistosoma mansoni.</title>
        <authorList>
            <person name="Bu L."/>
            <person name="Lu L."/>
            <person name="Laidemitt M.R."/>
            <person name="Zhang S.M."/>
            <person name="Mutuku M."/>
            <person name="Mkoji G."/>
            <person name="Steinauer M."/>
            <person name="Loker E.S."/>
        </authorList>
    </citation>
    <scope>NUCLEOTIDE SEQUENCE</scope>
    <source>
        <strain evidence="2">KasaAsao</strain>
    </source>
</reference>
<sequence length="335" mass="37020">MLRASSSLISSTSLSRQYICNLDNRVQSRCAHLLPKQYSSLAQCVTACLANSSCIGVTRAAGSKCYVHDACALNVSNVACTKANNVTFYTSSVSCPNGGVWVTVGQKCQCSGGWVGDLCTRYTSSCAELVKYGYLTGHEHDVTFQVTNSSNPFKGKCNLISSTAQNTYILKTIGRLHSNCRTWSDHVKGFWDNSFDFWIGLESMRALNKAGLNHVRLDTCFVNGTYEIRGYKYFNFSIDGADKNYTFSFRSSSKLTNDSYGDCLGPVMGAQFSTWDMDNDEVDGQNCATAQEAGWWVKACNSTCNPMGSWSTRKMDGFNLQNGLYYEVIMYFVSP</sequence>
<gene>
    <name evidence="2" type="ORF">Bpfe_005908</name>
</gene>
<feature type="domain" description="Fibrinogen C-terminal" evidence="1">
    <location>
        <begin position="117"/>
        <end position="310"/>
    </location>
</feature>
<accession>A0AAD8FIX1</accession>
<reference evidence="2" key="2">
    <citation type="submission" date="2023-04" db="EMBL/GenBank/DDBJ databases">
        <authorList>
            <person name="Bu L."/>
            <person name="Lu L."/>
            <person name="Laidemitt M.R."/>
            <person name="Zhang S.M."/>
            <person name="Mutuku M."/>
            <person name="Mkoji G."/>
            <person name="Steinauer M."/>
            <person name="Loker E.S."/>
        </authorList>
    </citation>
    <scope>NUCLEOTIDE SEQUENCE</scope>
    <source>
        <strain evidence="2">KasaAsao</strain>
        <tissue evidence="2">Whole Snail</tissue>
    </source>
</reference>
<dbReference type="InterPro" id="IPR002181">
    <property type="entry name" value="Fibrinogen_a/b/g_C_dom"/>
</dbReference>
<dbReference type="PROSITE" id="PS01186">
    <property type="entry name" value="EGF_2"/>
    <property type="match status" value="1"/>
</dbReference>
<dbReference type="SUPFAM" id="SSF56496">
    <property type="entry name" value="Fibrinogen C-terminal domain-like"/>
    <property type="match status" value="1"/>
</dbReference>
<dbReference type="InterPro" id="IPR000742">
    <property type="entry name" value="EGF"/>
</dbReference>
<dbReference type="SMART" id="SM00186">
    <property type="entry name" value="FBG"/>
    <property type="match status" value="1"/>
</dbReference>
<evidence type="ECO:0000259" key="1">
    <source>
        <dbReference type="PROSITE" id="PS51406"/>
    </source>
</evidence>
<dbReference type="Gene3D" id="3.90.215.10">
    <property type="entry name" value="Gamma Fibrinogen, chain A, domain 1"/>
    <property type="match status" value="1"/>
</dbReference>
<name>A0AAD8FIX1_BIOPF</name>
<evidence type="ECO:0000313" key="2">
    <source>
        <dbReference type="EMBL" id="KAK0064819.1"/>
    </source>
</evidence>
<evidence type="ECO:0000313" key="3">
    <source>
        <dbReference type="Proteomes" id="UP001233172"/>
    </source>
</evidence>
<comment type="caution">
    <text evidence="2">The sequence shown here is derived from an EMBL/GenBank/DDBJ whole genome shotgun (WGS) entry which is preliminary data.</text>
</comment>
<dbReference type="InterPro" id="IPR050373">
    <property type="entry name" value="Fibrinogen_C-term_domain"/>
</dbReference>
<dbReference type="GO" id="GO:0005615">
    <property type="term" value="C:extracellular space"/>
    <property type="evidence" value="ECO:0007669"/>
    <property type="project" value="TreeGrafter"/>
</dbReference>
<keyword evidence="3" id="KW-1185">Reference proteome</keyword>
<proteinExistence type="predicted"/>
<dbReference type="InterPro" id="IPR014716">
    <property type="entry name" value="Fibrinogen_a/b/g_C_1"/>
</dbReference>
<organism evidence="2 3">
    <name type="scientific">Biomphalaria pfeifferi</name>
    <name type="common">Bloodfluke planorb</name>
    <name type="synonym">Freshwater snail</name>
    <dbReference type="NCBI Taxonomy" id="112525"/>
    <lineage>
        <taxon>Eukaryota</taxon>
        <taxon>Metazoa</taxon>
        <taxon>Spiralia</taxon>
        <taxon>Lophotrochozoa</taxon>
        <taxon>Mollusca</taxon>
        <taxon>Gastropoda</taxon>
        <taxon>Heterobranchia</taxon>
        <taxon>Euthyneura</taxon>
        <taxon>Panpulmonata</taxon>
        <taxon>Hygrophila</taxon>
        <taxon>Lymnaeoidea</taxon>
        <taxon>Planorbidae</taxon>
        <taxon>Biomphalaria</taxon>
    </lineage>
</organism>
<dbReference type="PANTHER" id="PTHR19143">
    <property type="entry name" value="FIBRINOGEN/TENASCIN/ANGIOPOEITIN"/>
    <property type="match status" value="1"/>
</dbReference>
<dbReference type="Proteomes" id="UP001233172">
    <property type="component" value="Unassembled WGS sequence"/>
</dbReference>
<dbReference type="InterPro" id="IPR036056">
    <property type="entry name" value="Fibrinogen-like_C"/>
</dbReference>
<dbReference type="AlphaFoldDB" id="A0AAD8FIX1"/>
<dbReference type="Pfam" id="PF00147">
    <property type="entry name" value="Fibrinogen_C"/>
    <property type="match status" value="1"/>
</dbReference>